<dbReference type="GO" id="GO:0016567">
    <property type="term" value="P:protein ubiquitination"/>
    <property type="evidence" value="ECO:0007669"/>
    <property type="project" value="TreeGrafter"/>
</dbReference>
<dbReference type="Gene3D" id="3.10.690.10">
    <property type="entry name" value="Bifunctional nuclease domain"/>
    <property type="match status" value="1"/>
</dbReference>
<evidence type="ECO:0000256" key="2">
    <source>
        <dbReference type="ARBA" id="ARBA00025428"/>
    </source>
</evidence>
<dbReference type="AlphaFoldDB" id="A0AAV8UT32"/>
<evidence type="ECO:0000313" key="4">
    <source>
        <dbReference type="EMBL" id="KAJ8904442.1"/>
    </source>
</evidence>
<dbReference type="PANTHER" id="PTHR15160">
    <property type="entry name" value="VON HIPPEL-LINDAU PROTEIN"/>
    <property type="match status" value="1"/>
</dbReference>
<dbReference type="GO" id="GO:0030891">
    <property type="term" value="C:VCB complex"/>
    <property type="evidence" value="ECO:0007669"/>
    <property type="project" value="TreeGrafter"/>
</dbReference>
<comment type="function">
    <text evidence="2">Bifunctional nuclease with both RNase and DNase activities. Involved in basal defense response. Participates in abscisic acid-derived callose deposition following infection by a necrotrophic pathogen.</text>
</comment>
<feature type="domain" description="BFN" evidence="3">
    <location>
        <begin position="71"/>
        <end position="210"/>
    </location>
</feature>
<sequence length="344" mass="39344">MLEMGPILFVSPAGGSVLTGNGLRGSSKLGISGFCGRTVVRKASKPRALVTRCQAPDESPQFDSDWEPEKDKDYEIVKIFSLSPVDKNVGGRLLVLKPIKSSTHALKLSVTRPQAESILNVLKRDQDGPSRPNSHDLMYSFIHSQHAKILKVAITHTNGVIFYSRIWMRVQDNTVICLDSRPSDALALAVRCRAPVYLNMRLMEDWGTPIKIVEKEVERGSYYRLQSIFVAMDNKQEKATEQKETLKTKLEKKRMELQLAVRLQRFADAARIRDELRELCPIDKLKIDLEEAVSEQRYLDAASLRDQIFDWELKFFLWRIEDKKELMRRIESLEGRNQHSDGSN</sequence>
<dbReference type="InterPro" id="IPR003729">
    <property type="entry name" value="Bi_nuclease_dom"/>
</dbReference>
<dbReference type="Pfam" id="PF02577">
    <property type="entry name" value="BFN_dom"/>
    <property type="match status" value="1"/>
</dbReference>
<evidence type="ECO:0000313" key="5">
    <source>
        <dbReference type="Proteomes" id="UP001157974"/>
    </source>
</evidence>
<evidence type="ECO:0000259" key="3">
    <source>
        <dbReference type="PROSITE" id="PS51658"/>
    </source>
</evidence>
<protein>
    <recommendedName>
        <fullName evidence="3">BFN domain-containing protein</fullName>
    </recommendedName>
</protein>
<evidence type="ECO:0000256" key="1">
    <source>
        <dbReference type="ARBA" id="ARBA00009095"/>
    </source>
</evidence>
<organism evidence="4 5">
    <name type="scientific">Rhodosorus marinus</name>
    <dbReference type="NCBI Taxonomy" id="101924"/>
    <lineage>
        <taxon>Eukaryota</taxon>
        <taxon>Rhodophyta</taxon>
        <taxon>Stylonematophyceae</taxon>
        <taxon>Stylonematales</taxon>
        <taxon>Stylonemataceae</taxon>
        <taxon>Rhodosorus</taxon>
    </lineage>
</organism>
<reference evidence="4 5" key="1">
    <citation type="journal article" date="2023" name="Nat. Commun.">
        <title>Origin of minicircular mitochondrial genomes in red algae.</title>
        <authorList>
            <person name="Lee Y."/>
            <person name="Cho C.H."/>
            <person name="Lee Y.M."/>
            <person name="Park S.I."/>
            <person name="Yang J.H."/>
            <person name="West J.A."/>
            <person name="Bhattacharya D."/>
            <person name="Yoon H.S."/>
        </authorList>
    </citation>
    <scope>NUCLEOTIDE SEQUENCE [LARGE SCALE GENOMIC DNA]</scope>
    <source>
        <strain evidence="4 5">CCMP1338</strain>
        <tissue evidence="4">Whole cell</tissue>
    </source>
</reference>
<keyword evidence="5" id="KW-1185">Reference proteome</keyword>
<gene>
    <name evidence="4" type="ORF">NDN08_000960</name>
</gene>
<dbReference type="SUPFAM" id="SSF103256">
    <property type="entry name" value="Hypothetical protein TM0160"/>
    <property type="match status" value="1"/>
</dbReference>
<dbReference type="PANTHER" id="PTHR15160:SF1">
    <property type="entry name" value="VON HIPPEL-LINDAU DISEASE TUMOR SUPPRESSOR"/>
    <property type="match status" value="1"/>
</dbReference>
<dbReference type="InterPro" id="IPR001943">
    <property type="entry name" value="UVR_dom"/>
</dbReference>
<proteinExistence type="inferred from homology"/>
<dbReference type="InterPro" id="IPR036104">
    <property type="entry name" value="BFN_sf"/>
</dbReference>
<dbReference type="Pfam" id="PF02151">
    <property type="entry name" value="UVR"/>
    <property type="match status" value="1"/>
</dbReference>
<dbReference type="Proteomes" id="UP001157974">
    <property type="component" value="Unassembled WGS sequence"/>
</dbReference>
<dbReference type="GO" id="GO:0005634">
    <property type="term" value="C:nucleus"/>
    <property type="evidence" value="ECO:0007669"/>
    <property type="project" value="TreeGrafter"/>
</dbReference>
<dbReference type="PROSITE" id="PS51658">
    <property type="entry name" value="BFN"/>
    <property type="match status" value="1"/>
</dbReference>
<accession>A0AAV8UT32</accession>
<dbReference type="GO" id="GO:0004518">
    <property type="term" value="F:nuclease activity"/>
    <property type="evidence" value="ECO:0007669"/>
    <property type="project" value="InterPro"/>
</dbReference>
<comment type="caution">
    <text evidence="4">The sequence shown here is derived from an EMBL/GenBank/DDBJ whole genome shotgun (WGS) entry which is preliminary data.</text>
</comment>
<name>A0AAV8UT32_9RHOD</name>
<dbReference type="EMBL" id="JAMWBK010000006">
    <property type="protein sequence ID" value="KAJ8904442.1"/>
    <property type="molecule type" value="Genomic_DNA"/>
</dbReference>
<comment type="similarity">
    <text evidence="1">Belongs to the bifunctional nuclease family.</text>
</comment>